<organism evidence="1 2">
    <name type="scientific">Tilletia indica</name>
    <dbReference type="NCBI Taxonomy" id="43049"/>
    <lineage>
        <taxon>Eukaryota</taxon>
        <taxon>Fungi</taxon>
        <taxon>Dikarya</taxon>
        <taxon>Basidiomycota</taxon>
        <taxon>Ustilaginomycotina</taxon>
        <taxon>Exobasidiomycetes</taxon>
        <taxon>Tilletiales</taxon>
        <taxon>Tilletiaceae</taxon>
        <taxon>Tilletia</taxon>
    </lineage>
</organism>
<proteinExistence type="predicted"/>
<comment type="caution">
    <text evidence="1">The sequence shown here is derived from an EMBL/GenBank/DDBJ whole genome shotgun (WGS) entry which is preliminary data.</text>
</comment>
<dbReference type="Proteomes" id="UP000077521">
    <property type="component" value="Unassembled WGS sequence"/>
</dbReference>
<evidence type="ECO:0000313" key="2">
    <source>
        <dbReference type="Proteomes" id="UP000077521"/>
    </source>
</evidence>
<reference evidence="1" key="2">
    <citation type="journal article" date="2019" name="IMA Fungus">
        <title>Genome sequencing and comparison of five Tilletia species to identify candidate genes for the detection of regulated species infecting wheat.</title>
        <authorList>
            <person name="Nguyen H.D.T."/>
            <person name="Sultana T."/>
            <person name="Kesanakurti P."/>
            <person name="Hambleton S."/>
        </authorList>
    </citation>
    <scope>NUCLEOTIDE SEQUENCE</scope>
    <source>
        <strain evidence="1">DAOMC 236416</strain>
    </source>
</reference>
<evidence type="ECO:0000313" key="1">
    <source>
        <dbReference type="EMBL" id="KAE8241434.1"/>
    </source>
</evidence>
<keyword evidence="2" id="KW-1185">Reference proteome</keyword>
<name>A0A177T4H5_9BASI</name>
<sequence>MSVSVLASPTTPASSVAGPERLVVPTHYQPSLLADLPNLDTISTLLAKHIPPHIRPARDTSGTPLGESPHIPDLTLAMRTKVWWRTAVYARDRILRAGASPSASPGRVDIEPAGPNDVCAVLMADHPLTASAPSSMLFTVPARARVAIGHLETDDVPSELCTSSFCSNADRRRTAAIHSFYSPISRSRARSLWISAPLN</sequence>
<reference evidence="1" key="1">
    <citation type="submission" date="2016-04" db="EMBL/GenBank/DDBJ databases">
        <authorList>
            <person name="Nguyen H.D."/>
            <person name="Samba Siva P."/>
            <person name="Cullis J."/>
            <person name="Levesque C.A."/>
            <person name="Hambleton S."/>
        </authorList>
    </citation>
    <scope>NUCLEOTIDE SEQUENCE</scope>
    <source>
        <strain evidence="1">DAOMC 236416</strain>
    </source>
</reference>
<accession>A0A177T4H5</accession>
<dbReference type="EMBL" id="LWDF02000911">
    <property type="protein sequence ID" value="KAE8241434.1"/>
    <property type="molecule type" value="Genomic_DNA"/>
</dbReference>
<gene>
    <name evidence="1" type="ORF">A4X13_0g7421</name>
</gene>
<dbReference type="AlphaFoldDB" id="A0A177T4H5"/>
<protein>
    <submittedName>
        <fullName evidence="1">Uncharacterized protein</fullName>
    </submittedName>
</protein>